<feature type="compositionally biased region" description="Polar residues" evidence="1">
    <location>
        <begin position="83"/>
        <end position="98"/>
    </location>
</feature>
<sequence length="98" mass="10834">MFSLIKNESRRFEDDQIPGSTPARWPSCVCVRPPVSPLWRGAGQPVPRRPRRRAAARRDRGPVRRAPRPGKRGAAGKGAAPSPVTQRTFMGNLVLNHS</sequence>
<organism evidence="2 3">
    <name type="scientific">Nyctereutes procyonoides</name>
    <name type="common">Raccoon dog</name>
    <name type="synonym">Canis procyonoides</name>
    <dbReference type="NCBI Taxonomy" id="34880"/>
    <lineage>
        <taxon>Eukaryota</taxon>
        <taxon>Metazoa</taxon>
        <taxon>Chordata</taxon>
        <taxon>Craniata</taxon>
        <taxon>Vertebrata</taxon>
        <taxon>Euteleostomi</taxon>
        <taxon>Mammalia</taxon>
        <taxon>Eutheria</taxon>
        <taxon>Laurasiatheria</taxon>
        <taxon>Carnivora</taxon>
        <taxon>Caniformia</taxon>
        <taxon>Canidae</taxon>
        <taxon>Nyctereutes</taxon>
    </lineage>
</organism>
<protein>
    <submittedName>
        <fullName evidence="2">(raccoon dog) hypothetical protein</fullName>
    </submittedName>
</protein>
<reference evidence="2" key="1">
    <citation type="submission" date="2020-12" db="EMBL/GenBank/DDBJ databases">
        <authorList>
            <consortium name="Molecular Ecology Group"/>
        </authorList>
    </citation>
    <scope>NUCLEOTIDE SEQUENCE</scope>
    <source>
        <strain evidence="2">TBG_1078</strain>
    </source>
</reference>
<accession>A0A811XQV9</accession>
<evidence type="ECO:0000313" key="2">
    <source>
        <dbReference type="EMBL" id="CAD7666835.1"/>
    </source>
</evidence>
<dbReference type="EMBL" id="CAJHUB010000640">
    <property type="protein sequence ID" value="CAD7666835.1"/>
    <property type="molecule type" value="Genomic_DNA"/>
</dbReference>
<dbReference type="Proteomes" id="UP000645828">
    <property type="component" value="Unassembled WGS sequence"/>
</dbReference>
<evidence type="ECO:0000256" key="1">
    <source>
        <dbReference type="SAM" id="MobiDB-lite"/>
    </source>
</evidence>
<feature type="region of interest" description="Disordered" evidence="1">
    <location>
        <begin position="1"/>
        <end position="98"/>
    </location>
</feature>
<dbReference type="AlphaFoldDB" id="A0A811XQV9"/>
<comment type="caution">
    <text evidence="2">The sequence shown here is derived from an EMBL/GenBank/DDBJ whole genome shotgun (WGS) entry which is preliminary data.</text>
</comment>
<gene>
    <name evidence="2" type="ORF">NYPRO_LOCUS287</name>
</gene>
<proteinExistence type="predicted"/>
<evidence type="ECO:0000313" key="3">
    <source>
        <dbReference type="Proteomes" id="UP000645828"/>
    </source>
</evidence>
<keyword evidence="3" id="KW-1185">Reference proteome</keyword>
<name>A0A811XQV9_NYCPR</name>